<reference evidence="1" key="1">
    <citation type="submission" date="2018-02" db="EMBL/GenBank/DDBJ databases">
        <title>Rhizophora mucronata_Transcriptome.</title>
        <authorList>
            <person name="Meera S.P."/>
            <person name="Sreeshan A."/>
            <person name="Augustine A."/>
        </authorList>
    </citation>
    <scope>NUCLEOTIDE SEQUENCE</scope>
    <source>
        <tissue evidence="1">Leaf</tissue>
    </source>
</reference>
<organism evidence="1">
    <name type="scientific">Rhizophora mucronata</name>
    <name type="common">Asiatic mangrove</name>
    <dbReference type="NCBI Taxonomy" id="61149"/>
    <lineage>
        <taxon>Eukaryota</taxon>
        <taxon>Viridiplantae</taxon>
        <taxon>Streptophyta</taxon>
        <taxon>Embryophyta</taxon>
        <taxon>Tracheophyta</taxon>
        <taxon>Spermatophyta</taxon>
        <taxon>Magnoliopsida</taxon>
        <taxon>eudicotyledons</taxon>
        <taxon>Gunneridae</taxon>
        <taxon>Pentapetalae</taxon>
        <taxon>rosids</taxon>
        <taxon>fabids</taxon>
        <taxon>Malpighiales</taxon>
        <taxon>Rhizophoraceae</taxon>
        <taxon>Rhizophora</taxon>
    </lineage>
</organism>
<protein>
    <submittedName>
        <fullName evidence="1">Uncharacterized protein</fullName>
    </submittedName>
</protein>
<dbReference type="EMBL" id="GGEC01016590">
    <property type="protein sequence ID" value="MBW97073.1"/>
    <property type="molecule type" value="Transcribed_RNA"/>
</dbReference>
<accession>A0A2P2JUC7</accession>
<proteinExistence type="predicted"/>
<dbReference type="AlphaFoldDB" id="A0A2P2JUC7"/>
<name>A0A2P2JUC7_RHIMU</name>
<evidence type="ECO:0000313" key="1">
    <source>
        <dbReference type="EMBL" id="MBW97073.1"/>
    </source>
</evidence>
<sequence length="58" mass="6880">MYQVMLQNNRGRRKEQQFPIKFIQSLPQQIILSSSPHCTSEIFLKKKCITLSYVSRVH</sequence>